<keyword evidence="4" id="KW-0539">Nucleus</keyword>
<evidence type="ECO:0000256" key="2">
    <source>
        <dbReference type="ARBA" id="ARBA00022478"/>
    </source>
</evidence>
<gene>
    <name evidence="6" type="ORF">METBISCDRAFT_24127</name>
</gene>
<keyword evidence="2" id="KW-0240">DNA-directed RNA polymerase</keyword>
<dbReference type="GO" id="GO:0005666">
    <property type="term" value="C:RNA polymerase III complex"/>
    <property type="evidence" value="ECO:0007669"/>
    <property type="project" value="InterPro"/>
</dbReference>
<keyword evidence="3" id="KW-0804">Transcription</keyword>
<organism evidence="6 7">
    <name type="scientific">Metschnikowia bicuspidata</name>
    <dbReference type="NCBI Taxonomy" id="27322"/>
    <lineage>
        <taxon>Eukaryota</taxon>
        <taxon>Fungi</taxon>
        <taxon>Dikarya</taxon>
        <taxon>Ascomycota</taxon>
        <taxon>Saccharomycotina</taxon>
        <taxon>Pichiomycetes</taxon>
        <taxon>Metschnikowiaceae</taxon>
        <taxon>Metschnikowia</taxon>
    </lineage>
</organism>
<evidence type="ECO:0008006" key="8">
    <source>
        <dbReference type="Google" id="ProtNLM"/>
    </source>
</evidence>
<name>A0A4V1J2S4_9ASCO</name>
<dbReference type="InterPro" id="IPR007811">
    <property type="entry name" value="RPC4"/>
</dbReference>
<dbReference type="GO" id="GO:0042797">
    <property type="term" value="P:tRNA transcription by RNA polymerase III"/>
    <property type="evidence" value="ECO:0007669"/>
    <property type="project" value="TreeGrafter"/>
</dbReference>
<evidence type="ECO:0000256" key="3">
    <source>
        <dbReference type="ARBA" id="ARBA00023163"/>
    </source>
</evidence>
<comment type="subcellular location">
    <subcellularLocation>
        <location evidence="1">Nucleus</location>
    </subcellularLocation>
</comment>
<protein>
    <recommendedName>
        <fullName evidence="8">DNA-directed RNA polymerase III subunit RPC4</fullName>
    </recommendedName>
</protein>
<feature type="compositionally biased region" description="Polar residues" evidence="5">
    <location>
        <begin position="1"/>
        <end position="12"/>
    </location>
</feature>
<feature type="compositionally biased region" description="Gly residues" evidence="5">
    <location>
        <begin position="49"/>
        <end position="59"/>
    </location>
</feature>
<dbReference type="Pfam" id="PF05132">
    <property type="entry name" value="RNA_pol_Rpc4"/>
    <property type="match status" value="1"/>
</dbReference>
<evidence type="ECO:0000256" key="1">
    <source>
        <dbReference type="ARBA" id="ARBA00004123"/>
    </source>
</evidence>
<dbReference type="EMBL" id="ML004482">
    <property type="protein sequence ID" value="RKP29569.1"/>
    <property type="molecule type" value="Genomic_DNA"/>
</dbReference>
<dbReference type="PANTHER" id="PTHR13408">
    <property type="entry name" value="DNA-DIRECTED RNA POLYMERASE III"/>
    <property type="match status" value="1"/>
</dbReference>
<keyword evidence="7" id="KW-1185">Reference proteome</keyword>
<evidence type="ECO:0000256" key="5">
    <source>
        <dbReference type="SAM" id="MobiDB-lite"/>
    </source>
</evidence>
<reference evidence="7" key="1">
    <citation type="journal article" date="2018" name="Nat. Microbiol.">
        <title>Leveraging single-cell genomics to expand the fungal tree of life.</title>
        <authorList>
            <person name="Ahrendt S.R."/>
            <person name="Quandt C.A."/>
            <person name="Ciobanu D."/>
            <person name="Clum A."/>
            <person name="Salamov A."/>
            <person name="Andreopoulos B."/>
            <person name="Cheng J.F."/>
            <person name="Woyke T."/>
            <person name="Pelin A."/>
            <person name="Henrissat B."/>
            <person name="Reynolds N.K."/>
            <person name="Benny G.L."/>
            <person name="Smith M.E."/>
            <person name="James T.Y."/>
            <person name="Grigoriev I.V."/>
        </authorList>
    </citation>
    <scope>NUCLEOTIDE SEQUENCE [LARGE SCALE GENOMIC DNA]</scope>
    <source>
        <strain evidence="7">Baker2002</strain>
    </source>
</reference>
<evidence type="ECO:0000313" key="6">
    <source>
        <dbReference type="EMBL" id="RKP29569.1"/>
    </source>
</evidence>
<sequence length="373" mass="40316">MSNRLDSLSSKTKPALKFKPKAVARKSKEDREKDARVIKTEEAPRATRGRGGARGGRGRGGALAGTHMVMAGPLSMGSVALRELRQNKMHRPHGKFNASDERSSTTVLAKMMLRVRGDDAAKHDSDDEDHKAGRINMSKEYAYAKAETLLFPVRPDRDSATGIDSMAIASEPVLVVLSAAVSRAQTADSVKSEAADSVAPEFPPVVDVAGDCTRAEKDRLIDDQRSILDFVTLRLGAHKTEDMGDRAASDASFIMFQMPQILPAQCDSVSECKSPFSSNTTQTFSGQVGSLNFHYSGKISIRMNNGSVYECYKGATPSFLQEVYAVDSLSARKTAEELDSGSDVYKTDNVKVAGEIHRLGEVVGKIVAKPSLL</sequence>
<evidence type="ECO:0000256" key="4">
    <source>
        <dbReference type="ARBA" id="ARBA00023242"/>
    </source>
</evidence>
<dbReference type="PANTHER" id="PTHR13408:SF0">
    <property type="entry name" value="DNA-DIRECTED RNA POLYMERASE III SUBUNIT RPC4"/>
    <property type="match status" value="1"/>
</dbReference>
<evidence type="ECO:0000313" key="7">
    <source>
        <dbReference type="Proteomes" id="UP000268321"/>
    </source>
</evidence>
<dbReference type="AlphaFoldDB" id="A0A4V1J2S4"/>
<accession>A0A4V1J2S4</accession>
<feature type="region of interest" description="Disordered" evidence="5">
    <location>
        <begin position="1"/>
        <end position="59"/>
    </location>
</feature>
<feature type="compositionally biased region" description="Basic residues" evidence="5">
    <location>
        <begin position="14"/>
        <end position="25"/>
    </location>
</feature>
<dbReference type="Proteomes" id="UP000268321">
    <property type="component" value="Unassembled WGS sequence"/>
</dbReference>
<proteinExistence type="predicted"/>
<dbReference type="GO" id="GO:0003677">
    <property type="term" value="F:DNA binding"/>
    <property type="evidence" value="ECO:0007669"/>
    <property type="project" value="InterPro"/>
</dbReference>
<dbReference type="OrthoDB" id="5836119at2759"/>
<feature type="compositionally biased region" description="Basic and acidic residues" evidence="5">
    <location>
        <begin position="26"/>
        <end position="45"/>
    </location>
</feature>